<dbReference type="Proteomes" id="UP000305730">
    <property type="component" value="Unassembled WGS sequence"/>
</dbReference>
<dbReference type="InterPro" id="IPR009778">
    <property type="entry name" value="ROF"/>
</dbReference>
<dbReference type="EMBL" id="PNCK01000061">
    <property type="protein sequence ID" value="TMP41188.1"/>
    <property type="molecule type" value="Genomic_DNA"/>
</dbReference>
<dbReference type="Pfam" id="PF07073">
    <property type="entry name" value="ROF"/>
    <property type="match status" value="1"/>
</dbReference>
<comment type="caution">
    <text evidence="2">The sequence shown here is derived from an EMBL/GenBank/DDBJ whole genome shotgun (WGS) entry which is preliminary data.</text>
</comment>
<dbReference type="AlphaFoldDB" id="A0A5S3XKU0"/>
<dbReference type="EMBL" id="PNCL01000140">
    <property type="protein sequence ID" value="TMP53886.1"/>
    <property type="molecule type" value="Genomic_DNA"/>
</dbReference>
<reference evidence="4" key="2">
    <citation type="submission" date="2019-06" db="EMBL/GenBank/DDBJ databases">
        <title>Co-occurence of chitin degradation, pigmentation and bioactivity in marine Pseudoalteromonas.</title>
        <authorList>
            <person name="Sonnenschein E.C."/>
            <person name="Bech P.K."/>
        </authorList>
    </citation>
    <scope>NUCLEOTIDE SEQUENCE [LARGE SCALE GENOMIC DNA]</scope>
    <source>
        <strain evidence="4">S2231</strain>
    </source>
</reference>
<reference evidence="3 4" key="1">
    <citation type="submission" date="2017-12" db="EMBL/GenBank/DDBJ databases">
        <authorList>
            <person name="Paulsen S."/>
            <person name="Gram L.K."/>
        </authorList>
    </citation>
    <scope>NUCLEOTIDE SEQUENCE [LARGE SCALE GENOMIC DNA]</scope>
    <source>
        <strain evidence="2 4">S2231</strain>
        <strain evidence="1 3">S2233</strain>
    </source>
</reference>
<evidence type="ECO:0000313" key="1">
    <source>
        <dbReference type="EMBL" id="TMP41188.1"/>
    </source>
</evidence>
<organism evidence="2 4">
    <name type="scientific">Pseudoalteromonas citrea</name>
    <dbReference type="NCBI Taxonomy" id="43655"/>
    <lineage>
        <taxon>Bacteria</taxon>
        <taxon>Pseudomonadati</taxon>
        <taxon>Pseudomonadota</taxon>
        <taxon>Gammaproteobacteria</taxon>
        <taxon>Alteromonadales</taxon>
        <taxon>Pseudoalteromonadaceae</taxon>
        <taxon>Pseudoalteromonas</taxon>
    </lineage>
</organism>
<dbReference type="InterPro" id="IPR023534">
    <property type="entry name" value="Rof/RNase_P-like"/>
</dbReference>
<dbReference type="Proteomes" id="UP000307706">
    <property type="component" value="Unassembled WGS sequence"/>
</dbReference>
<protein>
    <submittedName>
        <fullName evidence="2">Transcriptional regulator</fullName>
    </submittedName>
</protein>
<evidence type="ECO:0000313" key="4">
    <source>
        <dbReference type="Proteomes" id="UP000307706"/>
    </source>
</evidence>
<dbReference type="SUPFAM" id="SSF101744">
    <property type="entry name" value="Rof/RNase P subunit-like"/>
    <property type="match status" value="1"/>
</dbReference>
<gene>
    <name evidence="2" type="ORF">CWB96_20460</name>
    <name evidence="1" type="ORF">CWB97_15530</name>
</gene>
<keyword evidence="3" id="KW-1185">Reference proteome</keyword>
<dbReference type="RefSeq" id="WP_119860870.1">
    <property type="nucleotide sequence ID" value="NZ_PNCK01000061.1"/>
</dbReference>
<dbReference type="InterPro" id="IPR038626">
    <property type="entry name" value="Rof-like_sf"/>
</dbReference>
<sequence length="79" mass="9207">MNCSQHDYIEIACLYHYTLKVCTKKGTEHHGIAINTVYNEKKQQCLCIKDAERKQLIELNTIVNVDVLTPNPYFSHLRI</sequence>
<evidence type="ECO:0000313" key="2">
    <source>
        <dbReference type="EMBL" id="TMP53886.1"/>
    </source>
</evidence>
<name>A0A5S3XKU0_9GAMM</name>
<dbReference type="Gene3D" id="2.30.30.400">
    <property type="entry name" value="Rof-like"/>
    <property type="match status" value="1"/>
</dbReference>
<reference evidence="2" key="3">
    <citation type="submission" date="2019-09" db="EMBL/GenBank/DDBJ databases">
        <title>Co-occurence of chitin degradation, pigmentation and bioactivity in marine Pseudoalteromonas.</title>
        <authorList>
            <person name="Sonnenschein E.C."/>
            <person name="Bech P.K."/>
        </authorList>
    </citation>
    <scope>NUCLEOTIDE SEQUENCE</scope>
    <source>
        <strain evidence="2">S2231</strain>
        <strain evidence="1 3">S2233</strain>
    </source>
</reference>
<accession>A0A5S3XKU0</accession>
<evidence type="ECO:0000313" key="3">
    <source>
        <dbReference type="Proteomes" id="UP000305730"/>
    </source>
</evidence>
<proteinExistence type="predicted"/>